<evidence type="ECO:0000313" key="1">
    <source>
        <dbReference type="EMBL" id="GIQ92341.1"/>
    </source>
</evidence>
<keyword evidence="2" id="KW-1185">Reference proteome</keyword>
<dbReference type="Proteomes" id="UP000265618">
    <property type="component" value="Unassembled WGS sequence"/>
</dbReference>
<feature type="non-terminal residue" evidence="1">
    <location>
        <position position="1"/>
    </location>
</feature>
<evidence type="ECO:0000313" key="2">
    <source>
        <dbReference type="Proteomes" id="UP000265618"/>
    </source>
</evidence>
<gene>
    <name evidence="1" type="ORF">KIPB_016049</name>
</gene>
<dbReference type="EMBL" id="BDIP01009481">
    <property type="protein sequence ID" value="GIQ92341.1"/>
    <property type="molecule type" value="Genomic_DNA"/>
</dbReference>
<name>A0A9K3DBA0_9EUKA</name>
<dbReference type="AlphaFoldDB" id="A0A9K3DBA0"/>
<proteinExistence type="predicted"/>
<protein>
    <submittedName>
        <fullName evidence="1">Uncharacterized protein</fullName>
    </submittedName>
</protein>
<accession>A0A9K3DBA0</accession>
<comment type="caution">
    <text evidence="1">The sequence shown here is derived from an EMBL/GenBank/DDBJ whole genome shotgun (WGS) entry which is preliminary data.</text>
</comment>
<reference evidence="1 2" key="1">
    <citation type="journal article" date="2018" name="PLoS ONE">
        <title>The draft genome of Kipferlia bialata reveals reductive genome evolution in fornicate parasites.</title>
        <authorList>
            <person name="Tanifuji G."/>
            <person name="Takabayashi S."/>
            <person name="Kume K."/>
            <person name="Takagi M."/>
            <person name="Nakayama T."/>
            <person name="Kamikawa R."/>
            <person name="Inagaki Y."/>
            <person name="Hashimoto T."/>
        </authorList>
    </citation>
    <scope>NUCLEOTIDE SEQUENCE [LARGE SCALE GENOMIC DNA]</scope>
    <source>
        <strain evidence="1">NY0173</strain>
    </source>
</reference>
<sequence>VVLTGPMSCIHRCLTSLATSSVASVSLIPTEMDTKGVAMVAGGGHGGR</sequence>
<organism evidence="1 2">
    <name type="scientific">Kipferlia bialata</name>
    <dbReference type="NCBI Taxonomy" id="797122"/>
    <lineage>
        <taxon>Eukaryota</taxon>
        <taxon>Metamonada</taxon>
        <taxon>Carpediemonas-like organisms</taxon>
        <taxon>Kipferlia</taxon>
    </lineage>
</organism>